<dbReference type="GO" id="GO:0046820">
    <property type="term" value="F:4-amino-4-deoxychorismate synthase activity"/>
    <property type="evidence" value="ECO:0007669"/>
    <property type="project" value="UniProtKB-EC"/>
</dbReference>
<dbReference type="Gene3D" id="3.60.120.10">
    <property type="entry name" value="Anthranilate synthase"/>
    <property type="match status" value="1"/>
</dbReference>
<sequence>MSLSTFIELVNKKGKDRVPFFFVVDFELHNPQVWDIASLIDENILFNFEGFSNHPKKEATPVHAEKVYPAFETYQRAFDQVFQHLQVGNSFLVNLTAKTELITSASLSDIYHASSAKYKILYKDEWVVFSPETFVRISGNIIETCPMKGTIDADLPGAATRLLNDPKELAEHVTVVDLLRNDLSRVSHDVRVEKFRYTEEIRTNGKHLLQTSSKIAGRLPSGYESNLGEIITELLPAGSICGAPKPMTCQIIKEAEGEKRGYYTGVAGYFDGVSLNSCVLIRYIEKIGDQLFYRSGGGITAQSQVQQEYQELIDKVYVPTIGVYQNS</sequence>
<evidence type="ECO:0000313" key="3">
    <source>
        <dbReference type="Proteomes" id="UP001302349"/>
    </source>
</evidence>
<protein>
    <submittedName>
        <fullName evidence="2">Aminodeoxychorismate synthase component I</fullName>
        <ecNumber evidence="2">2.6.1.85</ecNumber>
    </submittedName>
</protein>
<keyword evidence="2" id="KW-0808">Transferase</keyword>
<gene>
    <name evidence="2" type="ORF">RT717_22515</name>
</gene>
<dbReference type="Pfam" id="PF00425">
    <property type="entry name" value="Chorismate_bind"/>
    <property type="match status" value="1"/>
</dbReference>
<dbReference type="NCBIfam" id="NF005486">
    <property type="entry name" value="PRK07093.1"/>
    <property type="match status" value="1"/>
</dbReference>
<dbReference type="PRINTS" id="PR00095">
    <property type="entry name" value="ANTSNTHASEI"/>
</dbReference>
<keyword evidence="2" id="KW-0032">Aminotransferase</keyword>
<dbReference type="Proteomes" id="UP001302349">
    <property type="component" value="Chromosome"/>
</dbReference>
<organism evidence="2 3">
    <name type="scientific">Imperialibacter roseus</name>
    <dbReference type="NCBI Taxonomy" id="1324217"/>
    <lineage>
        <taxon>Bacteria</taxon>
        <taxon>Pseudomonadati</taxon>
        <taxon>Bacteroidota</taxon>
        <taxon>Cytophagia</taxon>
        <taxon>Cytophagales</taxon>
        <taxon>Flammeovirgaceae</taxon>
        <taxon>Imperialibacter</taxon>
    </lineage>
</organism>
<accession>A0ABZ0ILE8</accession>
<dbReference type="InterPro" id="IPR019999">
    <property type="entry name" value="Anth_synth_I-like"/>
</dbReference>
<evidence type="ECO:0000259" key="1">
    <source>
        <dbReference type="Pfam" id="PF00425"/>
    </source>
</evidence>
<dbReference type="RefSeq" id="WP_317488602.1">
    <property type="nucleotide sequence ID" value="NZ_CP136051.1"/>
</dbReference>
<proteinExistence type="predicted"/>
<dbReference type="PANTHER" id="PTHR11236">
    <property type="entry name" value="AMINOBENZOATE/ANTHRANILATE SYNTHASE"/>
    <property type="match status" value="1"/>
</dbReference>
<dbReference type="EMBL" id="CP136051">
    <property type="protein sequence ID" value="WOK05852.1"/>
    <property type="molecule type" value="Genomic_DNA"/>
</dbReference>
<feature type="domain" description="Chorismate-utilising enzyme C-terminal" evidence="1">
    <location>
        <begin position="71"/>
        <end position="315"/>
    </location>
</feature>
<dbReference type="EC" id="2.6.1.85" evidence="2"/>
<dbReference type="PANTHER" id="PTHR11236:SF50">
    <property type="entry name" value="AMINODEOXYCHORISMATE SYNTHASE COMPONENT 1"/>
    <property type="match status" value="1"/>
</dbReference>
<evidence type="ECO:0000313" key="2">
    <source>
        <dbReference type="EMBL" id="WOK05852.1"/>
    </source>
</evidence>
<dbReference type="SUPFAM" id="SSF56322">
    <property type="entry name" value="ADC synthase"/>
    <property type="match status" value="1"/>
</dbReference>
<keyword evidence="3" id="KW-1185">Reference proteome</keyword>
<dbReference type="InterPro" id="IPR015890">
    <property type="entry name" value="Chorismate_C"/>
</dbReference>
<name>A0ABZ0ILE8_9BACT</name>
<dbReference type="InterPro" id="IPR005801">
    <property type="entry name" value="ADC_synthase"/>
</dbReference>
<reference evidence="2 3" key="1">
    <citation type="journal article" date="2023" name="Microbiol. Resour. Announc.">
        <title>Complete Genome Sequence of Imperialibacter roseus strain P4T.</title>
        <authorList>
            <person name="Tizabi D.R."/>
            <person name="Bachvaroff T."/>
            <person name="Hill R.T."/>
        </authorList>
    </citation>
    <scope>NUCLEOTIDE SEQUENCE [LARGE SCALE GENOMIC DNA]</scope>
    <source>
        <strain evidence="2 3">P4T</strain>
    </source>
</reference>